<dbReference type="InParanoid" id="E2BJU2"/>
<keyword evidence="3" id="KW-1185">Reference proteome</keyword>
<reference evidence="2 3" key="1">
    <citation type="journal article" date="2010" name="Science">
        <title>Genomic comparison of the ants Camponotus floridanus and Harpegnathos saltator.</title>
        <authorList>
            <person name="Bonasio R."/>
            <person name="Zhang G."/>
            <person name="Ye C."/>
            <person name="Mutti N.S."/>
            <person name="Fang X."/>
            <person name="Qin N."/>
            <person name="Donahue G."/>
            <person name="Yang P."/>
            <person name="Li Q."/>
            <person name="Li C."/>
            <person name="Zhang P."/>
            <person name="Huang Z."/>
            <person name="Berger S.L."/>
            <person name="Reinberg D."/>
            <person name="Wang J."/>
            <person name="Liebig J."/>
        </authorList>
    </citation>
    <scope>NUCLEOTIDE SEQUENCE [LARGE SCALE GENOMIC DNA]</scope>
    <source>
        <strain evidence="2 3">R22 G/1</strain>
    </source>
</reference>
<proteinExistence type="predicted"/>
<evidence type="ECO:0000313" key="2">
    <source>
        <dbReference type="EMBL" id="EFN84036.1"/>
    </source>
</evidence>
<accession>E2BJU2</accession>
<protein>
    <submittedName>
        <fullName evidence="2">Uncharacterized protein</fullName>
    </submittedName>
</protein>
<dbReference type="AlphaFoldDB" id="E2BJU2"/>
<gene>
    <name evidence="2" type="ORF">EAI_13895</name>
</gene>
<evidence type="ECO:0000256" key="1">
    <source>
        <dbReference type="SAM" id="MobiDB-lite"/>
    </source>
</evidence>
<feature type="region of interest" description="Disordered" evidence="1">
    <location>
        <begin position="23"/>
        <end position="46"/>
    </location>
</feature>
<dbReference type="Proteomes" id="UP000008237">
    <property type="component" value="Unassembled WGS sequence"/>
</dbReference>
<organism evidence="3">
    <name type="scientific">Harpegnathos saltator</name>
    <name type="common">Jerdon's jumping ant</name>
    <dbReference type="NCBI Taxonomy" id="610380"/>
    <lineage>
        <taxon>Eukaryota</taxon>
        <taxon>Metazoa</taxon>
        <taxon>Ecdysozoa</taxon>
        <taxon>Arthropoda</taxon>
        <taxon>Hexapoda</taxon>
        <taxon>Insecta</taxon>
        <taxon>Pterygota</taxon>
        <taxon>Neoptera</taxon>
        <taxon>Endopterygota</taxon>
        <taxon>Hymenoptera</taxon>
        <taxon>Apocrita</taxon>
        <taxon>Aculeata</taxon>
        <taxon>Formicoidea</taxon>
        <taxon>Formicidae</taxon>
        <taxon>Ponerinae</taxon>
        <taxon>Ponerini</taxon>
        <taxon>Harpegnathos</taxon>
    </lineage>
</organism>
<evidence type="ECO:0000313" key="3">
    <source>
        <dbReference type="Proteomes" id="UP000008237"/>
    </source>
</evidence>
<sequence>MGVGGLRTKCQFPCSLPHPRPMASAGGVAATGGPSTGTHGPGRSDREWATLYGNTVPTVPGGIAPPQGVTYVCGILYGDEGSPGEGRPAPGRGRCGRVPLSSSPRGGGLGGSRKGPLHTFLLRMVATLSWYIRLMATMIQGDGLDLESQDSKFEGEPRRVATKSDQYMLRDGQPLDWRQLPICCRAARRTLQRGRLGSLASLLGGNQTGEGHP</sequence>
<name>E2BJU2_HARSA</name>
<dbReference type="EMBL" id="GL448652">
    <property type="protein sequence ID" value="EFN84036.1"/>
    <property type="molecule type" value="Genomic_DNA"/>
</dbReference>